<gene>
    <name evidence="2" type="ORF">ACFQ4H_09110</name>
</gene>
<dbReference type="RefSeq" id="WP_377569184.1">
    <property type="nucleotide sequence ID" value="NZ_JBHTMP010000010.1"/>
</dbReference>
<name>A0ABW3YCV3_9ACTN</name>
<organism evidence="2 3">
    <name type="scientific">Micromonospora sonneratiae</name>
    <dbReference type="NCBI Taxonomy" id="1184706"/>
    <lineage>
        <taxon>Bacteria</taxon>
        <taxon>Bacillati</taxon>
        <taxon>Actinomycetota</taxon>
        <taxon>Actinomycetes</taxon>
        <taxon>Micromonosporales</taxon>
        <taxon>Micromonosporaceae</taxon>
        <taxon>Micromonospora</taxon>
    </lineage>
</organism>
<keyword evidence="3" id="KW-1185">Reference proteome</keyword>
<feature type="region of interest" description="Disordered" evidence="1">
    <location>
        <begin position="122"/>
        <end position="175"/>
    </location>
</feature>
<dbReference type="EMBL" id="JBHTMP010000010">
    <property type="protein sequence ID" value="MFD1321245.1"/>
    <property type="molecule type" value="Genomic_DNA"/>
</dbReference>
<accession>A0ABW3YCV3</accession>
<reference evidence="3" key="1">
    <citation type="journal article" date="2019" name="Int. J. Syst. Evol. Microbiol.">
        <title>The Global Catalogue of Microorganisms (GCM) 10K type strain sequencing project: providing services to taxonomists for standard genome sequencing and annotation.</title>
        <authorList>
            <consortium name="The Broad Institute Genomics Platform"/>
            <consortium name="The Broad Institute Genome Sequencing Center for Infectious Disease"/>
            <person name="Wu L."/>
            <person name="Ma J."/>
        </authorList>
    </citation>
    <scope>NUCLEOTIDE SEQUENCE [LARGE SCALE GENOMIC DNA]</scope>
    <source>
        <strain evidence="3">JCM 31037</strain>
    </source>
</reference>
<evidence type="ECO:0000256" key="1">
    <source>
        <dbReference type="SAM" id="MobiDB-lite"/>
    </source>
</evidence>
<evidence type="ECO:0000313" key="2">
    <source>
        <dbReference type="EMBL" id="MFD1321245.1"/>
    </source>
</evidence>
<sequence>MSGRFDVLRKAMQILGARSVTVFSIAPGSKVWSVAENRATIGDEPAAAAADVVATAQRLVELADPGSPLDEVFALDEAWFHVLYLLGSQETGPQVAHILLDRNLANLAEARREFLALVEAERAAQQDTEESGQRDADEPAQQDTDDSGQRDTDRSGQSMADRAVQPDTDQSAQDVPMLTPHEVQGASAEAEAAPSVAGRVDFPRRIATVRRKPQPLPGDGAPAGPTVWMNHLAGPFVSDEPTLRRVLDALRRL</sequence>
<dbReference type="Proteomes" id="UP001597260">
    <property type="component" value="Unassembled WGS sequence"/>
</dbReference>
<proteinExistence type="predicted"/>
<evidence type="ECO:0000313" key="3">
    <source>
        <dbReference type="Proteomes" id="UP001597260"/>
    </source>
</evidence>
<protein>
    <submittedName>
        <fullName evidence="2">Uncharacterized protein</fullName>
    </submittedName>
</protein>
<comment type="caution">
    <text evidence="2">The sequence shown here is derived from an EMBL/GenBank/DDBJ whole genome shotgun (WGS) entry which is preliminary data.</text>
</comment>